<keyword evidence="4" id="KW-0804">Transcription</keyword>
<dbReference type="RefSeq" id="WP_210806012.1">
    <property type="nucleotide sequence ID" value="NZ_JAGQDG010000001.1"/>
</dbReference>
<reference evidence="6 7" key="1">
    <citation type="submission" date="2021-04" db="EMBL/GenBank/DDBJ databases">
        <title>The genome sequence of type strain Ideonella paludis KCTC 32238.</title>
        <authorList>
            <person name="Liu Y."/>
        </authorList>
    </citation>
    <scope>NUCLEOTIDE SEQUENCE [LARGE SCALE GENOMIC DNA]</scope>
    <source>
        <strain evidence="6 7">KCTC 32238</strain>
    </source>
</reference>
<gene>
    <name evidence="6" type="ORF">KAK11_03075</name>
</gene>
<dbReference type="Proteomes" id="UP000672097">
    <property type="component" value="Unassembled WGS sequence"/>
</dbReference>
<dbReference type="InterPro" id="IPR005119">
    <property type="entry name" value="LysR_subst-bd"/>
</dbReference>
<evidence type="ECO:0000256" key="1">
    <source>
        <dbReference type="ARBA" id="ARBA00009437"/>
    </source>
</evidence>
<dbReference type="PANTHER" id="PTHR30537">
    <property type="entry name" value="HTH-TYPE TRANSCRIPTIONAL REGULATOR"/>
    <property type="match status" value="1"/>
</dbReference>
<dbReference type="EMBL" id="JAGQDG010000001">
    <property type="protein sequence ID" value="MBQ0934297.1"/>
    <property type="molecule type" value="Genomic_DNA"/>
</dbReference>
<dbReference type="InterPro" id="IPR058163">
    <property type="entry name" value="LysR-type_TF_proteobact-type"/>
</dbReference>
<evidence type="ECO:0000256" key="2">
    <source>
        <dbReference type="ARBA" id="ARBA00023015"/>
    </source>
</evidence>
<organism evidence="6 7">
    <name type="scientific">Ideonella paludis</name>
    <dbReference type="NCBI Taxonomy" id="1233411"/>
    <lineage>
        <taxon>Bacteria</taxon>
        <taxon>Pseudomonadati</taxon>
        <taxon>Pseudomonadota</taxon>
        <taxon>Betaproteobacteria</taxon>
        <taxon>Burkholderiales</taxon>
        <taxon>Sphaerotilaceae</taxon>
        <taxon>Ideonella</taxon>
    </lineage>
</organism>
<dbReference type="Gene3D" id="1.10.10.10">
    <property type="entry name" value="Winged helix-like DNA-binding domain superfamily/Winged helix DNA-binding domain"/>
    <property type="match status" value="1"/>
</dbReference>
<proteinExistence type="inferred from homology"/>
<dbReference type="InterPro" id="IPR000847">
    <property type="entry name" value="LysR_HTH_N"/>
</dbReference>
<dbReference type="CDD" id="cd08422">
    <property type="entry name" value="PBP2_CrgA_like"/>
    <property type="match status" value="1"/>
</dbReference>
<evidence type="ECO:0000313" key="6">
    <source>
        <dbReference type="EMBL" id="MBQ0934297.1"/>
    </source>
</evidence>
<accession>A0ABS5DT36</accession>
<evidence type="ECO:0000259" key="5">
    <source>
        <dbReference type="PROSITE" id="PS50931"/>
    </source>
</evidence>
<dbReference type="InterPro" id="IPR036390">
    <property type="entry name" value="WH_DNA-bd_sf"/>
</dbReference>
<dbReference type="InterPro" id="IPR036388">
    <property type="entry name" value="WH-like_DNA-bd_sf"/>
</dbReference>
<dbReference type="Pfam" id="PF03466">
    <property type="entry name" value="LysR_substrate"/>
    <property type="match status" value="1"/>
</dbReference>
<keyword evidence="2" id="KW-0805">Transcription regulation</keyword>
<keyword evidence="7" id="KW-1185">Reference proteome</keyword>
<evidence type="ECO:0000313" key="7">
    <source>
        <dbReference type="Proteomes" id="UP000672097"/>
    </source>
</evidence>
<comment type="caution">
    <text evidence="6">The sequence shown here is derived from an EMBL/GenBank/DDBJ whole genome shotgun (WGS) entry which is preliminary data.</text>
</comment>
<dbReference type="Pfam" id="PF00126">
    <property type="entry name" value="HTH_1"/>
    <property type="match status" value="1"/>
</dbReference>
<dbReference type="PANTHER" id="PTHR30537:SF5">
    <property type="entry name" value="HTH-TYPE TRANSCRIPTIONAL ACTIVATOR TTDR-RELATED"/>
    <property type="match status" value="1"/>
</dbReference>
<dbReference type="SUPFAM" id="SSF46785">
    <property type="entry name" value="Winged helix' DNA-binding domain"/>
    <property type="match status" value="1"/>
</dbReference>
<dbReference type="Gene3D" id="3.40.190.290">
    <property type="match status" value="1"/>
</dbReference>
<keyword evidence="3" id="KW-0238">DNA-binding</keyword>
<evidence type="ECO:0000256" key="4">
    <source>
        <dbReference type="ARBA" id="ARBA00023163"/>
    </source>
</evidence>
<dbReference type="PROSITE" id="PS50931">
    <property type="entry name" value="HTH_LYSR"/>
    <property type="match status" value="1"/>
</dbReference>
<evidence type="ECO:0000256" key="3">
    <source>
        <dbReference type="ARBA" id="ARBA00023125"/>
    </source>
</evidence>
<comment type="similarity">
    <text evidence="1">Belongs to the LysR transcriptional regulatory family.</text>
</comment>
<name>A0ABS5DT36_9BURK</name>
<sequence length="309" mass="33711">MTRQLLSDIGLFVEVVQAQSFTKAAERLALPASTLSRRIAALEAYLGVKLLTRTTRRVATTDEGLAYFQRCAHLVEEARLAHEQISEAVHVVSGVVRVACTPDFANLYLAPLLARFTQHYPMVKVEMLLSSRVEDLLSNNLDLAIRMGPVRDSDLIARPLGSLAQGLYASPDFLRRLSRPLRSPQDLAAVECIRLRPGEPGSVWSVRRSDDSLAPRERITVQGRLVAGGPHLACQLALAGCGVGLLDEHLAAVYVGTGQLQPVLKGWQPSPVPVHALTTTRLLPARVRRFVEQLADVLTASDRSGRHGA</sequence>
<protein>
    <submittedName>
        <fullName evidence="6">LysR family transcriptional regulator</fullName>
    </submittedName>
</protein>
<feature type="domain" description="HTH lysR-type" evidence="5">
    <location>
        <begin position="1"/>
        <end position="61"/>
    </location>
</feature>
<dbReference type="SUPFAM" id="SSF53850">
    <property type="entry name" value="Periplasmic binding protein-like II"/>
    <property type="match status" value="1"/>
</dbReference>